<reference evidence="11" key="1">
    <citation type="journal article" date="2022" name="Int. J. Mol. Sci.">
        <title>Identification of Candidate Chemosensory Gene Families by Head Transcriptomes Analysis in the Mexican Fruit Fly, Anastrepha ludens Loew (Diptera: Tephritidae).</title>
        <authorList>
            <person name="Segura-Leon O.L."/>
            <person name="Torres-Huerta B."/>
            <person name="Estrada-Perez A.R."/>
            <person name="Cibrian-Tovar J."/>
            <person name="Hernandez-Hernandez F.C."/>
            <person name="Cruz-Jaramillo J.L."/>
            <person name="Meza-Hernandez J.S."/>
            <person name="Sanchez-Galicia F."/>
        </authorList>
    </citation>
    <scope>NUCLEOTIDE SEQUENCE</scope>
</reference>
<feature type="transmembrane region" description="Helical" evidence="10">
    <location>
        <begin position="315"/>
        <end position="335"/>
    </location>
</feature>
<dbReference type="GO" id="GO:0005549">
    <property type="term" value="F:odorant binding"/>
    <property type="evidence" value="ECO:0007669"/>
    <property type="project" value="InterPro"/>
</dbReference>
<keyword evidence="7 10" id="KW-0472">Membrane</keyword>
<keyword evidence="9 10" id="KW-0807">Transducer</keyword>
<evidence type="ECO:0000313" key="11">
    <source>
        <dbReference type="EMBL" id="UZH23388.1"/>
    </source>
</evidence>
<feature type="transmembrane region" description="Helical" evidence="10">
    <location>
        <begin position="282"/>
        <end position="303"/>
    </location>
</feature>
<organism evidence="11">
    <name type="scientific">Anastrepha ludens</name>
    <name type="common">Mexican fruit fly</name>
    <dbReference type="NCBI Taxonomy" id="28586"/>
    <lineage>
        <taxon>Eukaryota</taxon>
        <taxon>Metazoa</taxon>
        <taxon>Ecdysozoa</taxon>
        <taxon>Arthropoda</taxon>
        <taxon>Hexapoda</taxon>
        <taxon>Insecta</taxon>
        <taxon>Pterygota</taxon>
        <taxon>Neoptera</taxon>
        <taxon>Endopterygota</taxon>
        <taxon>Diptera</taxon>
        <taxon>Brachycera</taxon>
        <taxon>Muscomorpha</taxon>
        <taxon>Tephritoidea</taxon>
        <taxon>Tephritidae</taxon>
        <taxon>Anastrepha</taxon>
    </lineage>
</organism>
<protein>
    <recommendedName>
        <fullName evidence="10">Odorant receptor</fullName>
    </recommendedName>
</protein>
<feature type="transmembrane region" description="Helical" evidence="10">
    <location>
        <begin position="382"/>
        <end position="406"/>
    </location>
</feature>
<evidence type="ECO:0000256" key="8">
    <source>
        <dbReference type="ARBA" id="ARBA00023170"/>
    </source>
</evidence>
<evidence type="ECO:0000256" key="3">
    <source>
        <dbReference type="ARBA" id="ARBA00022606"/>
    </source>
</evidence>
<dbReference type="GO" id="GO:0005886">
    <property type="term" value="C:plasma membrane"/>
    <property type="evidence" value="ECO:0007669"/>
    <property type="project" value="UniProtKB-SubCell"/>
</dbReference>
<evidence type="ECO:0000256" key="2">
    <source>
        <dbReference type="ARBA" id="ARBA00022475"/>
    </source>
</evidence>
<reference evidence="11" key="2">
    <citation type="submission" date="2022-05" db="EMBL/GenBank/DDBJ databases">
        <authorList>
            <person name="Segura Leon O.L."/>
            <person name="Torres Huerta B."/>
            <person name="Meza Hernandez S.J."/>
        </authorList>
    </citation>
    <scope>NUCLEOTIDE SEQUENCE</scope>
</reference>
<comment type="subcellular location">
    <subcellularLocation>
        <location evidence="1 10">Cell membrane</location>
        <topology evidence="1 10">Multi-pass membrane protein</topology>
    </subcellularLocation>
</comment>
<feature type="transmembrane region" description="Helical" evidence="10">
    <location>
        <begin position="207"/>
        <end position="229"/>
    </location>
</feature>
<evidence type="ECO:0000256" key="9">
    <source>
        <dbReference type="ARBA" id="ARBA00023224"/>
    </source>
</evidence>
<name>A0A9E8DA33_9MUSC</name>
<keyword evidence="4 10" id="KW-0812">Transmembrane</keyword>
<feature type="transmembrane region" description="Helical" evidence="10">
    <location>
        <begin position="147"/>
        <end position="170"/>
    </location>
</feature>
<dbReference type="GO" id="GO:0004984">
    <property type="term" value="F:olfactory receptor activity"/>
    <property type="evidence" value="ECO:0007669"/>
    <property type="project" value="InterPro"/>
</dbReference>
<dbReference type="PANTHER" id="PTHR21137">
    <property type="entry name" value="ODORANT RECEPTOR"/>
    <property type="match status" value="1"/>
</dbReference>
<comment type="similarity">
    <text evidence="10">Belongs to the insect chemoreceptor superfamily. Heteromeric odorant receptor channel (TC 1.A.69) family.</text>
</comment>
<sequence length="413" mass="47772">MYSATEMEELKTRNRHGIRELLRISYIVGVNLTTQTSYKKRLLLINVLLIIASSIGLYPHWILIQKAEGNIPLIAETATTALQTTTIIVRMVYYLFAQHKFQNLLHKAETHEILQSCEIFKTDMPITIQLKQEVNAIMSTAWQEARWQLLLCISCTCCILSNYFFCALLKNLYHQIMGTPDYVYILPFTGYPMFLDKGVFCYAMDMFFGACCLIVAGMGGVALYCPFLILCKNACGLVRSLSMLLERSTAPLVPKHRRDEYLRYCVIQHQRTLDFINDVNQLFKHISLSQFLHSLVIYGLVLYEMNFGLESNKVIFVRMIMYICAALTGDCMYYINGQQLATELETIPVACYRCEWYNESEEFKKTLQMIIMRSNKSFFFEISWFGIMSLTTLLGIARASFSYFVLLQDIEEK</sequence>
<keyword evidence="8 10" id="KW-0675">Receptor</keyword>
<evidence type="ECO:0000256" key="6">
    <source>
        <dbReference type="ARBA" id="ARBA00022989"/>
    </source>
</evidence>
<feature type="transmembrane region" description="Helical" evidence="10">
    <location>
        <begin position="73"/>
        <end position="96"/>
    </location>
</feature>
<dbReference type="Pfam" id="PF02949">
    <property type="entry name" value="7tm_6"/>
    <property type="match status" value="1"/>
</dbReference>
<keyword evidence="6 10" id="KW-1133">Transmembrane helix</keyword>
<dbReference type="PANTHER" id="PTHR21137:SF35">
    <property type="entry name" value="ODORANT RECEPTOR 19A-RELATED"/>
    <property type="match status" value="1"/>
</dbReference>
<evidence type="ECO:0000256" key="1">
    <source>
        <dbReference type="ARBA" id="ARBA00004651"/>
    </source>
</evidence>
<proteinExistence type="evidence at transcript level"/>
<dbReference type="InterPro" id="IPR004117">
    <property type="entry name" value="7tm6_olfct_rcpt"/>
</dbReference>
<accession>A0A9E8DA33</accession>
<dbReference type="AlphaFoldDB" id="A0A9E8DA33"/>
<evidence type="ECO:0000256" key="7">
    <source>
        <dbReference type="ARBA" id="ARBA00023136"/>
    </source>
</evidence>
<evidence type="ECO:0000256" key="4">
    <source>
        <dbReference type="ARBA" id="ARBA00022692"/>
    </source>
</evidence>
<dbReference type="GO" id="GO:0007165">
    <property type="term" value="P:signal transduction"/>
    <property type="evidence" value="ECO:0007669"/>
    <property type="project" value="UniProtKB-KW"/>
</dbReference>
<feature type="transmembrane region" description="Helical" evidence="10">
    <location>
        <begin position="42"/>
        <end position="61"/>
    </location>
</feature>
<evidence type="ECO:0000256" key="10">
    <source>
        <dbReference type="RuleBase" id="RU351113"/>
    </source>
</evidence>
<keyword evidence="2" id="KW-1003">Cell membrane</keyword>
<keyword evidence="5 10" id="KW-0552">Olfaction</keyword>
<keyword evidence="3 10" id="KW-0716">Sensory transduction</keyword>
<dbReference type="EMBL" id="ON420017">
    <property type="protein sequence ID" value="UZH23388.1"/>
    <property type="molecule type" value="mRNA"/>
</dbReference>
<evidence type="ECO:0000256" key="5">
    <source>
        <dbReference type="ARBA" id="ARBA00022725"/>
    </source>
</evidence>